<dbReference type="PROSITE" id="PS50052">
    <property type="entry name" value="GUANYLATE_KINASE_2"/>
    <property type="match status" value="1"/>
</dbReference>
<dbReference type="GO" id="GO:0005829">
    <property type="term" value="C:cytosol"/>
    <property type="evidence" value="ECO:0007669"/>
    <property type="project" value="TreeGrafter"/>
</dbReference>
<comment type="similarity">
    <text evidence="2">Belongs to the guanylate kinase family.</text>
</comment>
<reference evidence="7" key="2">
    <citation type="journal article" date="2021" name="PeerJ">
        <title>Extensive microbial diversity within the chicken gut microbiome revealed by metagenomics and culture.</title>
        <authorList>
            <person name="Gilroy R."/>
            <person name="Ravi A."/>
            <person name="Getino M."/>
            <person name="Pursley I."/>
            <person name="Horton D.L."/>
            <person name="Alikhan N.F."/>
            <person name="Baker D."/>
            <person name="Gharbi K."/>
            <person name="Hall N."/>
            <person name="Watson M."/>
            <person name="Adriaenssens E.M."/>
            <person name="Foster-Nyarko E."/>
            <person name="Jarju S."/>
            <person name="Secka A."/>
            <person name="Antonio M."/>
            <person name="Oren A."/>
            <person name="Chaudhuri R.R."/>
            <person name="La Ragione R."/>
            <person name="Hildebrand F."/>
            <person name="Pallen M.J."/>
        </authorList>
    </citation>
    <scope>NUCLEOTIDE SEQUENCE</scope>
    <source>
        <strain evidence="7">CHK190-19873</strain>
    </source>
</reference>
<evidence type="ECO:0000256" key="4">
    <source>
        <dbReference type="ARBA" id="ARBA00022777"/>
    </source>
</evidence>
<dbReference type="InterPro" id="IPR027417">
    <property type="entry name" value="P-loop_NTPase"/>
</dbReference>
<keyword evidence="3" id="KW-0808">Transferase</keyword>
<protein>
    <submittedName>
        <fullName evidence="7">Guanylate kinase</fullName>
    </submittedName>
</protein>
<keyword evidence="4 7" id="KW-0418">Kinase</keyword>
<dbReference type="PANTHER" id="PTHR23117">
    <property type="entry name" value="GUANYLATE KINASE-RELATED"/>
    <property type="match status" value="1"/>
</dbReference>
<dbReference type="Pfam" id="PF00625">
    <property type="entry name" value="Guanylate_kin"/>
    <property type="match status" value="1"/>
</dbReference>
<gene>
    <name evidence="7" type="ORF">IAB44_08805</name>
</gene>
<comment type="catalytic activity">
    <reaction evidence="5">
        <text>GMP + ATP = GDP + ADP</text>
        <dbReference type="Rhea" id="RHEA:20780"/>
        <dbReference type="ChEBI" id="CHEBI:30616"/>
        <dbReference type="ChEBI" id="CHEBI:58115"/>
        <dbReference type="ChEBI" id="CHEBI:58189"/>
        <dbReference type="ChEBI" id="CHEBI:456216"/>
        <dbReference type="EC" id="2.7.4.8"/>
    </reaction>
</comment>
<dbReference type="EMBL" id="DVIQ01000046">
    <property type="protein sequence ID" value="HIS31626.1"/>
    <property type="molecule type" value="Genomic_DNA"/>
</dbReference>
<dbReference type="GO" id="GO:0004385">
    <property type="term" value="F:GMP kinase activity"/>
    <property type="evidence" value="ECO:0007669"/>
    <property type="project" value="UniProtKB-EC"/>
</dbReference>
<accession>A0A9D1EU01</accession>
<name>A0A9D1EU01_9FIRM</name>
<comment type="function">
    <text evidence="1">Essential for recycling GMP and indirectly, cGMP.</text>
</comment>
<evidence type="ECO:0000313" key="7">
    <source>
        <dbReference type="EMBL" id="HIS31626.1"/>
    </source>
</evidence>
<dbReference type="Proteomes" id="UP000823935">
    <property type="component" value="Unassembled WGS sequence"/>
</dbReference>
<dbReference type="SUPFAM" id="SSF52540">
    <property type="entry name" value="P-loop containing nucleoside triphosphate hydrolases"/>
    <property type="match status" value="1"/>
</dbReference>
<dbReference type="PROSITE" id="PS00856">
    <property type="entry name" value="GUANYLATE_KINASE_1"/>
    <property type="match status" value="1"/>
</dbReference>
<dbReference type="InterPro" id="IPR008145">
    <property type="entry name" value="GK/Ca_channel_bsu"/>
</dbReference>
<dbReference type="SMART" id="SM00072">
    <property type="entry name" value="GuKc"/>
    <property type="match status" value="1"/>
</dbReference>
<proteinExistence type="inferred from homology"/>
<evidence type="ECO:0000256" key="3">
    <source>
        <dbReference type="ARBA" id="ARBA00022679"/>
    </source>
</evidence>
<evidence type="ECO:0000256" key="1">
    <source>
        <dbReference type="ARBA" id="ARBA00003531"/>
    </source>
</evidence>
<evidence type="ECO:0000256" key="2">
    <source>
        <dbReference type="ARBA" id="ARBA00005790"/>
    </source>
</evidence>
<dbReference type="InterPro" id="IPR008144">
    <property type="entry name" value="Guanylate_kin-like_dom"/>
</dbReference>
<feature type="domain" description="Guanylate kinase-like" evidence="6">
    <location>
        <begin position="2"/>
        <end position="191"/>
    </location>
</feature>
<comment type="caution">
    <text evidence="7">The sequence shown here is derived from an EMBL/GenBank/DDBJ whole genome shotgun (WGS) entry which is preliminary data.</text>
</comment>
<evidence type="ECO:0000259" key="6">
    <source>
        <dbReference type="PROSITE" id="PS50052"/>
    </source>
</evidence>
<dbReference type="Gene3D" id="3.40.50.300">
    <property type="entry name" value="P-loop containing nucleotide triphosphate hydrolases"/>
    <property type="match status" value="1"/>
</dbReference>
<dbReference type="InterPro" id="IPR020590">
    <property type="entry name" value="Guanylate_kinase_CS"/>
</dbReference>
<organism evidence="7 8">
    <name type="scientific">Candidatus Limivivens intestinipullorum</name>
    <dbReference type="NCBI Taxonomy" id="2840858"/>
    <lineage>
        <taxon>Bacteria</taxon>
        <taxon>Bacillati</taxon>
        <taxon>Bacillota</taxon>
        <taxon>Clostridia</taxon>
        <taxon>Lachnospirales</taxon>
        <taxon>Lachnospiraceae</taxon>
        <taxon>Lachnospiraceae incertae sedis</taxon>
        <taxon>Candidatus Limivivens</taxon>
    </lineage>
</organism>
<evidence type="ECO:0000313" key="8">
    <source>
        <dbReference type="Proteomes" id="UP000823935"/>
    </source>
</evidence>
<sequence>MGKLFYVMGKSASGKDTIYQELLRIPELRLTSMVLYTTRPRRAKETEGVEYHFVTEEELARLEKEGRVIELREYHTIQGIWKYFTVDDTDLDSRDYLAIGTLVSYEKLKNWYGKERVVPIYIQTEDSIRLERAIQRERKQEKPNYEEVCRRFLADSRDFSEENLEKAGISTRFDNNEELSACLEQTAGFIKGIITKNSIVQ</sequence>
<dbReference type="PANTHER" id="PTHR23117:SF13">
    <property type="entry name" value="GUANYLATE KINASE"/>
    <property type="match status" value="1"/>
</dbReference>
<reference evidence="7" key="1">
    <citation type="submission" date="2020-10" db="EMBL/GenBank/DDBJ databases">
        <authorList>
            <person name="Gilroy R."/>
        </authorList>
    </citation>
    <scope>NUCLEOTIDE SEQUENCE</scope>
    <source>
        <strain evidence="7">CHK190-19873</strain>
    </source>
</reference>
<evidence type="ECO:0000256" key="5">
    <source>
        <dbReference type="ARBA" id="ARBA00048594"/>
    </source>
</evidence>
<dbReference type="AlphaFoldDB" id="A0A9D1EU01"/>